<gene>
    <name evidence="17" type="ORF">SARC_06960</name>
</gene>
<dbReference type="PANTHER" id="PTHR45744">
    <property type="entry name" value="TYROSINE AMINOTRANSFERASE"/>
    <property type="match status" value="1"/>
</dbReference>
<organism evidence="17 18">
    <name type="scientific">Sphaeroforma arctica JP610</name>
    <dbReference type="NCBI Taxonomy" id="667725"/>
    <lineage>
        <taxon>Eukaryota</taxon>
        <taxon>Ichthyosporea</taxon>
        <taxon>Ichthyophonida</taxon>
        <taxon>Sphaeroforma</taxon>
    </lineage>
</organism>
<dbReference type="FunFam" id="3.40.640.10:FF:000048">
    <property type="entry name" value="tyrosine aminotransferase"/>
    <property type="match status" value="1"/>
</dbReference>
<feature type="domain" description="Aminotransferase class I/classII large" evidence="16">
    <location>
        <begin position="45"/>
        <end position="406"/>
    </location>
</feature>
<dbReference type="AlphaFoldDB" id="A0A0L0FVM0"/>
<evidence type="ECO:0000256" key="5">
    <source>
        <dbReference type="ARBA" id="ARBA00012749"/>
    </source>
</evidence>
<name>A0A0L0FVM0_9EUKA</name>
<dbReference type="InterPro" id="IPR005957">
    <property type="entry name" value="Tyrosine_aminoTrfase"/>
</dbReference>
<dbReference type="PANTHER" id="PTHR45744:SF2">
    <property type="entry name" value="TYROSINE AMINOTRANSFERASE"/>
    <property type="match status" value="1"/>
</dbReference>
<dbReference type="GO" id="GO:0006572">
    <property type="term" value="P:L-tyrosine catabolic process"/>
    <property type="evidence" value="ECO:0007669"/>
    <property type="project" value="UniProtKB-KW"/>
</dbReference>
<evidence type="ECO:0000256" key="1">
    <source>
        <dbReference type="ARBA" id="ARBA00001933"/>
    </source>
</evidence>
<dbReference type="EMBL" id="KQ242119">
    <property type="protein sequence ID" value="KNC80684.1"/>
    <property type="molecule type" value="Genomic_DNA"/>
</dbReference>
<keyword evidence="8 17" id="KW-0808">Transferase</keyword>
<comment type="pathway">
    <text evidence="2">Amino-acid degradation; L-phenylalanine degradation; acetoacetate and fumarate from L-phenylalanine: step 2/6.</text>
</comment>
<dbReference type="EC" id="2.6.1.5" evidence="5"/>
<dbReference type="InterPro" id="IPR015422">
    <property type="entry name" value="PyrdxlP-dep_Trfase_small"/>
</dbReference>
<feature type="modified residue" description="N6-(pyridoxal phosphate)lysine" evidence="15">
    <location>
        <position position="252"/>
    </location>
</feature>
<dbReference type="STRING" id="667725.A0A0L0FVM0"/>
<evidence type="ECO:0000256" key="8">
    <source>
        <dbReference type="ARBA" id="ARBA00022679"/>
    </source>
</evidence>
<dbReference type="GO" id="GO:0006559">
    <property type="term" value="P:L-phenylalanine catabolic process"/>
    <property type="evidence" value="ECO:0007669"/>
    <property type="project" value="UniProtKB-UniPathway"/>
</dbReference>
<proteinExistence type="inferred from homology"/>
<evidence type="ECO:0000256" key="2">
    <source>
        <dbReference type="ARBA" id="ARBA00005203"/>
    </source>
</evidence>
<dbReference type="PIRSF" id="PIRSF000517">
    <property type="entry name" value="Tyr_transaminase"/>
    <property type="match status" value="1"/>
</dbReference>
<dbReference type="Gene3D" id="3.90.1150.10">
    <property type="entry name" value="Aspartate Aminotransferase, domain 1"/>
    <property type="match status" value="1"/>
</dbReference>
<dbReference type="InterPro" id="IPR005958">
    <property type="entry name" value="TyrNic_aminoTrfase"/>
</dbReference>
<evidence type="ECO:0000256" key="4">
    <source>
        <dbReference type="ARBA" id="ARBA00011738"/>
    </source>
</evidence>
<dbReference type="GO" id="GO:0004838">
    <property type="term" value="F:L-tyrosine-2-oxoglutarate transaminase activity"/>
    <property type="evidence" value="ECO:0007669"/>
    <property type="project" value="InterPro"/>
</dbReference>
<sequence length="415" mass="45339">MAINTDSTPRSGWAVESSIVAKRTFNPIRTVVDQMKIVPHPDKAMIALSIGDPTVFGNLSAPESAVEATIANVHTGKFNGYCHSAGDVKSRTAIAEYYTCENAPITVDDVIITSGCSGALDLAIGVLGNEGDNILVPLPGFSLYQTLAESKGMTVQHYPLLADSNWEVDLEALAGMIDNRTMAIVVNNPSNPCGSVYSKDHLKAILAVAEKNFVPIIADEIYADMAFEKDSFFPLASLESSVPILAVGGLAKRWLVPGWRVGWILINDRNNVFGKEVRAGLNSLTQLILGANTMAQSLIPAMLNDTKQDFYTDTLSTLQKHAQLSYEMISKIPGLTPVMPQGAMYMMVGIDVEAFTDLKTDMEMCQALITEESVFVLPGSCFQKPNFFRIVFTAPIEKLREAYERLAEFCEKHRK</sequence>
<keyword evidence="11" id="KW-0585">Phenylalanine catabolism</keyword>
<comment type="cofactor">
    <cofactor evidence="1 14 15">
        <name>pyridoxal 5'-phosphate</name>
        <dbReference type="ChEBI" id="CHEBI:597326"/>
    </cofactor>
</comment>
<dbReference type="InterPro" id="IPR004838">
    <property type="entry name" value="NHTrfase_class1_PyrdxlP-BS"/>
</dbReference>
<evidence type="ECO:0000256" key="13">
    <source>
        <dbReference type="ARBA" id="ARBA00047798"/>
    </source>
</evidence>
<evidence type="ECO:0000256" key="11">
    <source>
        <dbReference type="ARBA" id="ARBA00023232"/>
    </source>
</evidence>
<comment type="catalytic activity">
    <reaction evidence="13">
        <text>L-tyrosine + 2-oxoglutarate = 3-(4-hydroxyphenyl)pyruvate + L-glutamate</text>
        <dbReference type="Rhea" id="RHEA:15093"/>
        <dbReference type="ChEBI" id="CHEBI:16810"/>
        <dbReference type="ChEBI" id="CHEBI:29985"/>
        <dbReference type="ChEBI" id="CHEBI:36242"/>
        <dbReference type="ChEBI" id="CHEBI:58315"/>
        <dbReference type="EC" id="2.6.1.5"/>
    </reaction>
</comment>
<keyword evidence="10 14" id="KW-0663">Pyridoxal phosphate</keyword>
<dbReference type="SUPFAM" id="SSF53383">
    <property type="entry name" value="PLP-dependent transferases"/>
    <property type="match status" value="1"/>
</dbReference>
<dbReference type="GO" id="GO:0030170">
    <property type="term" value="F:pyridoxal phosphate binding"/>
    <property type="evidence" value="ECO:0007669"/>
    <property type="project" value="InterPro"/>
</dbReference>
<evidence type="ECO:0000256" key="9">
    <source>
        <dbReference type="ARBA" id="ARBA00022878"/>
    </source>
</evidence>
<dbReference type="PROSITE" id="PS00105">
    <property type="entry name" value="AA_TRANSFER_CLASS_1"/>
    <property type="match status" value="1"/>
</dbReference>
<evidence type="ECO:0000256" key="10">
    <source>
        <dbReference type="ARBA" id="ARBA00022898"/>
    </source>
</evidence>
<evidence type="ECO:0000256" key="15">
    <source>
        <dbReference type="PIRSR" id="PIRSR000517-1"/>
    </source>
</evidence>
<dbReference type="UniPathway" id="UPA00139">
    <property type="reaction ID" value="UER00338"/>
</dbReference>
<dbReference type="OrthoDB" id="7042322at2759"/>
<dbReference type="eggNOG" id="KOG0259">
    <property type="taxonomic scope" value="Eukaryota"/>
</dbReference>
<dbReference type="Pfam" id="PF00155">
    <property type="entry name" value="Aminotran_1_2"/>
    <property type="match status" value="1"/>
</dbReference>
<dbReference type="GeneID" id="25907464"/>
<dbReference type="InterPro" id="IPR004839">
    <property type="entry name" value="Aminotransferase_I/II_large"/>
</dbReference>
<dbReference type="InterPro" id="IPR015424">
    <property type="entry name" value="PyrdxlP-dep_Trfase"/>
</dbReference>
<dbReference type="CDD" id="cd00609">
    <property type="entry name" value="AAT_like"/>
    <property type="match status" value="1"/>
</dbReference>
<dbReference type="RefSeq" id="XP_014154586.1">
    <property type="nucleotide sequence ID" value="XM_014299111.1"/>
</dbReference>
<evidence type="ECO:0000313" key="18">
    <source>
        <dbReference type="Proteomes" id="UP000054560"/>
    </source>
</evidence>
<evidence type="ECO:0000256" key="3">
    <source>
        <dbReference type="ARBA" id="ARBA00007441"/>
    </source>
</evidence>
<evidence type="ECO:0000256" key="14">
    <source>
        <dbReference type="PIRNR" id="PIRNR000517"/>
    </source>
</evidence>
<dbReference type="PRINTS" id="PR00753">
    <property type="entry name" value="ACCSYNTHASE"/>
</dbReference>
<accession>A0A0L0FVM0</accession>
<dbReference type="Gene3D" id="3.40.640.10">
    <property type="entry name" value="Type I PLP-dependent aspartate aminotransferase-like (Major domain)"/>
    <property type="match status" value="1"/>
</dbReference>
<reference evidence="17 18" key="1">
    <citation type="submission" date="2011-02" db="EMBL/GenBank/DDBJ databases">
        <title>The Genome Sequence of Sphaeroforma arctica JP610.</title>
        <authorList>
            <consortium name="The Broad Institute Genome Sequencing Platform"/>
            <person name="Russ C."/>
            <person name="Cuomo C."/>
            <person name="Young S.K."/>
            <person name="Zeng Q."/>
            <person name="Gargeya S."/>
            <person name="Alvarado L."/>
            <person name="Berlin A."/>
            <person name="Chapman S.B."/>
            <person name="Chen Z."/>
            <person name="Freedman E."/>
            <person name="Gellesch M."/>
            <person name="Goldberg J."/>
            <person name="Griggs A."/>
            <person name="Gujja S."/>
            <person name="Heilman E."/>
            <person name="Heiman D."/>
            <person name="Howarth C."/>
            <person name="Mehta T."/>
            <person name="Neiman D."/>
            <person name="Pearson M."/>
            <person name="Roberts A."/>
            <person name="Saif S."/>
            <person name="Shea T."/>
            <person name="Shenoy N."/>
            <person name="Sisk P."/>
            <person name="Stolte C."/>
            <person name="Sykes S."/>
            <person name="White J."/>
            <person name="Yandava C."/>
            <person name="Burger G."/>
            <person name="Gray M.W."/>
            <person name="Holland P.W.H."/>
            <person name="King N."/>
            <person name="Lang F.B.F."/>
            <person name="Roger A.J."/>
            <person name="Ruiz-Trillo I."/>
            <person name="Haas B."/>
            <person name="Nusbaum C."/>
            <person name="Birren B."/>
        </authorList>
    </citation>
    <scope>NUCLEOTIDE SEQUENCE [LARGE SCALE GENOMIC DNA]</scope>
    <source>
        <strain evidence="17 18">JP610</strain>
    </source>
</reference>
<dbReference type="InterPro" id="IPR015421">
    <property type="entry name" value="PyrdxlP-dep_Trfase_major"/>
</dbReference>
<keyword evidence="18" id="KW-1185">Reference proteome</keyword>
<evidence type="ECO:0000313" key="17">
    <source>
        <dbReference type="EMBL" id="KNC80684.1"/>
    </source>
</evidence>
<comment type="subunit">
    <text evidence="4">Homodimer.</text>
</comment>
<dbReference type="NCBIfam" id="TIGR01265">
    <property type="entry name" value="tyr_nico_aTase"/>
    <property type="match status" value="1"/>
</dbReference>
<dbReference type="NCBIfam" id="TIGR01264">
    <property type="entry name" value="tyr_amTase_E"/>
    <property type="match status" value="1"/>
</dbReference>
<evidence type="ECO:0000256" key="12">
    <source>
        <dbReference type="ARBA" id="ARBA00031696"/>
    </source>
</evidence>
<keyword evidence="7 17" id="KW-0032">Aminotransferase</keyword>
<evidence type="ECO:0000256" key="7">
    <source>
        <dbReference type="ARBA" id="ARBA00022576"/>
    </source>
</evidence>
<evidence type="ECO:0000259" key="16">
    <source>
        <dbReference type="Pfam" id="PF00155"/>
    </source>
</evidence>
<evidence type="ECO:0000256" key="6">
    <source>
        <dbReference type="ARBA" id="ARBA00015959"/>
    </source>
</evidence>
<comment type="similarity">
    <text evidence="3 14">Belongs to the class-I pyridoxal-phosphate-dependent aminotransferase family.</text>
</comment>
<protein>
    <recommendedName>
        <fullName evidence="6">Tyrosine aminotransferase</fullName>
        <ecNumber evidence="5">2.6.1.5</ecNumber>
    </recommendedName>
    <alternativeName>
        <fullName evidence="12">L-tyrosine:2-oxoglutarate aminotransferase</fullName>
    </alternativeName>
</protein>
<keyword evidence="9" id="KW-0828">Tyrosine catabolism</keyword>
<dbReference type="Proteomes" id="UP000054560">
    <property type="component" value="Unassembled WGS sequence"/>
</dbReference>